<dbReference type="Gene3D" id="1.10.10.1320">
    <property type="entry name" value="Anti-sigma factor, zinc-finger domain"/>
    <property type="match status" value="1"/>
</dbReference>
<comment type="caution">
    <text evidence="4">The sequence shown here is derived from an EMBL/GenBank/DDBJ whole genome shotgun (WGS) entry which is preliminary data.</text>
</comment>
<evidence type="ECO:0000256" key="2">
    <source>
        <dbReference type="ARBA" id="ARBA00024438"/>
    </source>
</evidence>
<reference evidence="5" key="1">
    <citation type="submission" date="2017-07" db="EMBL/GenBank/DDBJ databases">
        <title>Draft genome sequence of Effusibacillus lacus strain skLN1.</title>
        <authorList>
            <person name="Watanabe M."/>
            <person name="Kojima H."/>
            <person name="Fukui M."/>
        </authorList>
    </citation>
    <scope>NUCLEOTIDE SEQUENCE [LARGE SCALE GENOMIC DNA]</scope>
    <source>
        <strain evidence="5">skLN1</strain>
    </source>
</reference>
<dbReference type="AlphaFoldDB" id="A0A292YGQ2"/>
<evidence type="ECO:0000313" key="5">
    <source>
        <dbReference type="Proteomes" id="UP000217785"/>
    </source>
</evidence>
<dbReference type="EMBL" id="BDUF01000004">
    <property type="protein sequence ID" value="GAX88598.1"/>
    <property type="molecule type" value="Genomic_DNA"/>
</dbReference>
<gene>
    <name evidence="4" type="ORF">EFBL_0210</name>
</gene>
<evidence type="ECO:0000313" key="4">
    <source>
        <dbReference type="EMBL" id="GAX88598.1"/>
    </source>
</evidence>
<protein>
    <recommendedName>
        <fullName evidence="2">Anti-sigma-W factor RsiW</fullName>
    </recommendedName>
</protein>
<organism evidence="4 5">
    <name type="scientific">Effusibacillus lacus</name>
    <dbReference type="NCBI Taxonomy" id="1348429"/>
    <lineage>
        <taxon>Bacteria</taxon>
        <taxon>Bacillati</taxon>
        <taxon>Bacillota</taxon>
        <taxon>Bacilli</taxon>
        <taxon>Bacillales</taxon>
        <taxon>Alicyclobacillaceae</taxon>
        <taxon>Effusibacillus</taxon>
    </lineage>
</organism>
<dbReference type="InterPro" id="IPR027383">
    <property type="entry name" value="Znf_put"/>
</dbReference>
<dbReference type="Proteomes" id="UP000217785">
    <property type="component" value="Unassembled WGS sequence"/>
</dbReference>
<dbReference type="OrthoDB" id="2079550at2"/>
<proteinExistence type="inferred from homology"/>
<dbReference type="InterPro" id="IPR041916">
    <property type="entry name" value="Anti_sigma_zinc_sf"/>
</dbReference>
<keyword evidence="5" id="KW-1185">Reference proteome</keyword>
<name>A0A292YGQ2_9BACL</name>
<accession>A0A292YGQ2</accession>
<dbReference type="Pfam" id="PF13490">
    <property type="entry name" value="zf-HC2"/>
    <property type="match status" value="1"/>
</dbReference>
<sequence length="390" mass="44146">MKCQDPGYIQAYIDGELSRDERKQFSLHLQDCLSCRILLAEGIRLENWSEEALSGSFPIQGDHPNIDVEAAWAKFQHRTGNLQPATTNQQSQRRWPFMKNINKKWLTAAAAATFVLGSLSFSQVRAMAEDFLSVFRVDKVEFVKLTDSDMREIHNWLGSLGEPGVKELKGIGKMWVDDQGASRHARTFDSMADAKSAGYSIAQAPKEFVAKRITVYPSWTLHAQMDTQKANQLFKQLNVDAKFDNSLDGKEFSLTFPENIRTEYVIGNPAPGSVSRFSYHVSDAPYIKVPEGTDLEQFRSTFLKLPFIPDNVKKQLAGIEDWKRTLPLPFMENRANMKQISVQGTQGLLVNDPRISLLIWQKDGKLYQIETRDPVSNKGDALIKIANEIK</sequence>
<evidence type="ECO:0000256" key="1">
    <source>
        <dbReference type="ARBA" id="ARBA00024353"/>
    </source>
</evidence>
<comment type="similarity">
    <text evidence="1">Belongs to the zinc-associated anti-sigma factor (ZAS) superfamily. Anti-sigma-W factor family.</text>
</comment>
<feature type="domain" description="Putative zinc-finger" evidence="3">
    <location>
        <begin position="8"/>
        <end position="36"/>
    </location>
</feature>
<dbReference type="RefSeq" id="WP_096180298.1">
    <property type="nucleotide sequence ID" value="NZ_BDUF01000004.1"/>
</dbReference>
<evidence type="ECO:0000259" key="3">
    <source>
        <dbReference type="Pfam" id="PF13490"/>
    </source>
</evidence>